<dbReference type="CDD" id="cd07042">
    <property type="entry name" value="STAS_SulP_like_sulfate_transporter"/>
    <property type="match status" value="1"/>
</dbReference>
<dbReference type="Gene3D" id="3.30.750.24">
    <property type="entry name" value="STAS domain"/>
    <property type="match status" value="1"/>
</dbReference>
<dbReference type="InterPro" id="IPR002645">
    <property type="entry name" value="STAS_dom"/>
</dbReference>
<dbReference type="InterPro" id="IPR001902">
    <property type="entry name" value="SLC26A/SulP_fam"/>
</dbReference>
<dbReference type="PANTHER" id="PTHR11814">
    <property type="entry name" value="SULFATE TRANSPORTER"/>
    <property type="match status" value="1"/>
</dbReference>
<feature type="transmembrane region" description="Helical" evidence="5">
    <location>
        <begin position="334"/>
        <end position="355"/>
    </location>
</feature>
<proteinExistence type="predicted"/>
<evidence type="ECO:0000259" key="6">
    <source>
        <dbReference type="PROSITE" id="PS50801"/>
    </source>
</evidence>
<dbReference type="SUPFAM" id="SSF52091">
    <property type="entry name" value="SpoIIaa-like"/>
    <property type="match status" value="1"/>
</dbReference>
<keyword evidence="8" id="KW-1185">Reference proteome</keyword>
<dbReference type="EMBL" id="JAPUBN010000016">
    <property type="protein sequence ID" value="MCZ2722130.1"/>
    <property type="molecule type" value="Genomic_DNA"/>
</dbReference>
<feature type="transmembrane region" description="Helical" evidence="5">
    <location>
        <begin position="87"/>
        <end position="106"/>
    </location>
</feature>
<dbReference type="RefSeq" id="WP_269125521.1">
    <property type="nucleotide sequence ID" value="NZ_JAPUBN010000016.1"/>
</dbReference>
<keyword evidence="4 5" id="KW-0472">Membrane</keyword>
<evidence type="ECO:0000256" key="3">
    <source>
        <dbReference type="ARBA" id="ARBA00022989"/>
    </source>
</evidence>
<comment type="subcellular location">
    <subcellularLocation>
        <location evidence="1">Membrane</location>
        <topology evidence="1">Multi-pass membrane protein</topology>
    </subcellularLocation>
</comment>
<evidence type="ECO:0000256" key="4">
    <source>
        <dbReference type="ARBA" id="ARBA00023136"/>
    </source>
</evidence>
<evidence type="ECO:0000256" key="2">
    <source>
        <dbReference type="ARBA" id="ARBA00022692"/>
    </source>
</evidence>
<feature type="transmembrane region" description="Helical" evidence="5">
    <location>
        <begin position="113"/>
        <end position="133"/>
    </location>
</feature>
<organism evidence="7 8">
    <name type="scientific">Marinomonas phaeophyticola</name>
    <dbReference type="NCBI Taxonomy" id="3004091"/>
    <lineage>
        <taxon>Bacteria</taxon>
        <taxon>Pseudomonadati</taxon>
        <taxon>Pseudomonadota</taxon>
        <taxon>Gammaproteobacteria</taxon>
        <taxon>Oceanospirillales</taxon>
        <taxon>Oceanospirillaceae</taxon>
        <taxon>Marinomonas</taxon>
    </lineage>
</organism>
<keyword evidence="2 5" id="KW-0812">Transmembrane</keyword>
<evidence type="ECO:0000256" key="1">
    <source>
        <dbReference type="ARBA" id="ARBA00004141"/>
    </source>
</evidence>
<name>A0ABT4JV68_9GAMM</name>
<feature type="transmembrane region" description="Helical" evidence="5">
    <location>
        <begin position="267"/>
        <end position="291"/>
    </location>
</feature>
<feature type="transmembrane region" description="Helical" evidence="5">
    <location>
        <begin position="139"/>
        <end position="160"/>
    </location>
</feature>
<feature type="transmembrane region" description="Helical" evidence="5">
    <location>
        <begin position="192"/>
        <end position="210"/>
    </location>
</feature>
<dbReference type="InterPro" id="IPR036513">
    <property type="entry name" value="STAS_dom_sf"/>
</dbReference>
<feature type="domain" description="STAS" evidence="6">
    <location>
        <begin position="453"/>
        <end position="567"/>
    </location>
</feature>
<feature type="transmembrane region" description="Helical" evidence="5">
    <location>
        <begin position="400"/>
        <end position="427"/>
    </location>
</feature>
<feature type="transmembrane region" description="Helical" evidence="5">
    <location>
        <begin position="40"/>
        <end position="58"/>
    </location>
</feature>
<feature type="transmembrane region" description="Helical" evidence="5">
    <location>
        <begin position="217"/>
        <end position="237"/>
    </location>
</feature>
<protein>
    <submittedName>
        <fullName evidence="7">SulP family inorganic anion transporter</fullName>
    </submittedName>
</protein>
<sequence length="591" mass="63270">MKSNLNSSSKNRTQNLFVWLPFLVWGKTLTRQALLADLLAGLTGAIIVLPQGVAYALIAGLPAEYGIYTAIVTPMIAGLFGSSLHLISGPTAAISIVVLSVVSSVVPQGTEAFIPVVLTLTLLTGMIQLGMGLARMGTLVNFISHTVVIGFTAGAAILIATSQMKHALGIVIASGTSFFESWQVILQNLATTNVYSLSIALITIAATVLIKKIHPKIPPMLFGMIVGSLACFLLNGAEHNVPLVGALSGSLPALSLPDFSAQTISSILPGAIAIAILGLVEAVSIARAIAIRSGQRIDGNQEFIGQGLSNVIGGFFSCYPGSGSFTRSGVNYDSGAKTPMASVFAALILVLILILSPEITAYLPLPAMAGGILLISWNLIDSHHIAQILRSNKQEAAILIVTFLSTLIVELEFSIYLGVLLSLIFYLKRTANPRIMEVAPKTIDQGTDLRSISRFQLDECPQIKIVRIDGSIFFGAADHIQKTLIEMSTNLKPKTHMILMCNGVNFIDVAGAEMLLQESVRMHKNGHFLHFCALKNTVKDELSANNYLEKLGDNNFYPTIDDALSKLIRMLNINVCNNCTNRVFAQCPIVK</sequence>
<dbReference type="Pfam" id="PF00916">
    <property type="entry name" value="Sulfate_transp"/>
    <property type="match status" value="1"/>
</dbReference>
<evidence type="ECO:0000313" key="8">
    <source>
        <dbReference type="Proteomes" id="UP001149719"/>
    </source>
</evidence>
<dbReference type="InterPro" id="IPR011547">
    <property type="entry name" value="SLC26A/SulP_dom"/>
</dbReference>
<dbReference type="Pfam" id="PF01740">
    <property type="entry name" value="STAS"/>
    <property type="match status" value="1"/>
</dbReference>
<comment type="caution">
    <text evidence="7">The sequence shown here is derived from an EMBL/GenBank/DDBJ whole genome shotgun (WGS) entry which is preliminary data.</text>
</comment>
<dbReference type="PROSITE" id="PS50801">
    <property type="entry name" value="STAS"/>
    <property type="match status" value="1"/>
</dbReference>
<reference evidence="7" key="1">
    <citation type="submission" date="2022-12" db="EMBL/GenBank/DDBJ databases">
        <title>Marinomonas 15G1-11 sp. nov, isolated from marine algae.</title>
        <authorList>
            <person name="Butt M."/>
            <person name="Choi D.G."/>
            <person name="Kim J.M."/>
            <person name="Lee J.K."/>
            <person name="Baek J.H."/>
            <person name="Jeon C.O."/>
        </authorList>
    </citation>
    <scope>NUCLEOTIDE SEQUENCE</scope>
    <source>
        <strain evidence="7">15G1-11</strain>
    </source>
</reference>
<gene>
    <name evidence="7" type="ORF">O1D97_10835</name>
</gene>
<accession>A0ABT4JV68</accession>
<evidence type="ECO:0000313" key="7">
    <source>
        <dbReference type="EMBL" id="MCZ2722130.1"/>
    </source>
</evidence>
<keyword evidence="3 5" id="KW-1133">Transmembrane helix</keyword>
<dbReference type="NCBIfam" id="TIGR00815">
    <property type="entry name" value="sulP"/>
    <property type="match status" value="1"/>
</dbReference>
<evidence type="ECO:0000256" key="5">
    <source>
        <dbReference type="SAM" id="Phobius"/>
    </source>
</evidence>
<dbReference type="Proteomes" id="UP001149719">
    <property type="component" value="Unassembled WGS sequence"/>
</dbReference>